<reference evidence="1" key="1">
    <citation type="submission" date="2020-01" db="EMBL/GenBank/DDBJ databases">
        <title>Development of genomics and gene disruption for Polysphondylium violaceum indicates a role for the polyketide synthase stlB in stalk morphogenesis.</title>
        <authorList>
            <person name="Narita B."/>
            <person name="Kawabe Y."/>
            <person name="Kin K."/>
            <person name="Saito T."/>
            <person name="Gibbs R."/>
            <person name="Kuspa A."/>
            <person name="Muzny D."/>
            <person name="Queller D."/>
            <person name="Richards S."/>
            <person name="Strassman J."/>
            <person name="Sucgang R."/>
            <person name="Worley K."/>
            <person name="Schaap P."/>
        </authorList>
    </citation>
    <scope>NUCLEOTIDE SEQUENCE</scope>
    <source>
        <strain evidence="1">QSvi11</strain>
    </source>
</reference>
<dbReference type="Proteomes" id="UP000695562">
    <property type="component" value="Unassembled WGS sequence"/>
</dbReference>
<protein>
    <submittedName>
        <fullName evidence="1">Uncharacterized protein</fullName>
    </submittedName>
</protein>
<proteinExistence type="predicted"/>
<organism evidence="1 2">
    <name type="scientific">Polysphondylium violaceum</name>
    <dbReference type="NCBI Taxonomy" id="133409"/>
    <lineage>
        <taxon>Eukaryota</taxon>
        <taxon>Amoebozoa</taxon>
        <taxon>Evosea</taxon>
        <taxon>Eumycetozoa</taxon>
        <taxon>Dictyostelia</taxon>
        <taxon>Dictyosteliales</taxon>
        <taxon>Dictyosteliaceae</taxon>
        <taxon>Polysphondylium</taxon>
    </lineage>
</organism>
<evidence type="ECO:0000313" key="1">
    <source>
        <dbReference type="EMBL" id="KAF2071996.1"/>
    </source>
</evidence>
<keyword evidence="2" id="KW-1185">Reference proteome</keyword>
<dbReference type="EMBL" id="AJWJ01000319">
    <property type="protein sequence ID" value="KAF2071996.1"/>
    <property type="molecule type" value="Genomic_DNA"/>
</dbReference>
<dbReference type="AlphaFoldDB" id="A0A8J4PZ98"/>
<comment type="caution">
    <text evidence="1">The sequence shown here is derived from an EMBL/GenBank/DDBJ whole genome shotgun (WGS) entry which is preliminary data.</text>
</comment>
<gene>
    <name evidence="1" type="ORF">CYY_006685</name>
</gene>
<dbReference type="SUPFAM" id="SSF49599">
    <property type="entry name" value="TRAF domain-like"/>
    <property type="match status" value="1"/>
</dbReference>
<name>A0A8J4PZ98_9MYCE</name>
<accession>A0A8J4PZ98</accession>
<sequence>MDSLLIGFQQLLQKECEETLISCPFDYFGCKTTFHKEYLNIHLKSDEHIYHCYDVLDRIVSVTKLERGNCKTTFQFLGVEALFSYNIHETTICAMVFNLENQPFAKDYEFSINLYDINNCRLNKGQTEGLADSKWALFMDPNFIHKFHSITLTIFKKK</sequence>
<evidence type="ECO:0000313" key="2">
    <source>
        <dbReference type="Proteomes" id="UP000695562"/>
    </source>
</evidence>